<dbReference type="Proteomes" id="UP001285521">
    <property type="component" value="Unassembled WGS sequence"/>
</dbReference>
<evidence type="ECO:0000313" key="2">
    <source>
        <dbReference type="Proteomes" id="UP001285521"/>
    </source>
</evidence>
<dbReference type="EMBL" id="JAXAVW010000033">
    <property type="protein sequence ID" value="MDX8035292.1"/>
    <property type="molecule type" value="Genomic_DNA"/>
</dbReference>
<name>A0ABU4TBH1_9PSEU</name>
<keyword evidence="2" id="KW-1185">Reference proteome</keyword>
<proteinExistence type="predicted"/>
<accession>A0ABU4TBH1</accession>
<protein>
    <submittedName>
        <fullName evidence="1">Uncharacterized protein</fullName>
    </submittedName>
</protein>
<organism evidence="1 2">
    <name type="scientific">Lentzea miocenica</name>
    <dbReference type="NCBI Taxonomy" id="3095431"/>
    <lineage>
        <taxon>Bacteria</taxon>
        <taxon>Bacillati</taxon>
        <taxon>Actinomycetota</taxon>
        <taxon>Actinomycetes</taxon>
        <taxon>Pseudonocardiales</taxon>
        <taxon>Pseudonocardiaceae</taxon>
        <taxon>Lentzea</taxon>
    </lineage>
</organism>
<gene>
    <name evidence="1" type="ORF">SK803_34215</name>
</gene>
<comment type="caution">
    <text evidence="1">The sequence shown here is derived from an EMBL/GenBank/DDBJ whole genome shotgun (WGS) entry which is preliminary data.</text>
</comment>
<dbReference type="RefSeq" id="WP_319970315.1">
    <property type="nucleotide sequence ID" value="NZ_JAXAVW010000033.1"/>
</dbReference>
<evidence type="ECO:0000313" key="1">
    <source>
        <dbReference type="EMBL" id="MDX8035292.1"/>
    </source>
</evidence>
<reference evidence="1 2" key="1">
    <citation type="submission" date="2023-11" db="EMBL/GenBank/DDBJ databases">
        <title>Lentzea sokolovensis, sp. nov., Lentzea kristufkii, sp. nov., and Lentzea miocenensis, sp. nov., rare actinobacteria from Sokolov Coal Basin, Miocene lacustrine sediment, Czech Republic.</title>
        <authorList>
            <person name="Lara A."/>
            <person name="Kotroba L."/>
            <person name="Nouioui I."/>
            <person name="Neumann-Schaal M."/>
            <person name="Mast Y."/>
            <person name="Chronakova A."/>
        </authorList>
    </citation>
    <scope>NUCLEOTIDE SEQUENCE [LARGE SCALE GENOMIC DNA]</scope>
    <source>
        <strain evidence="1 2">BCCO 10_0856</strain>
    </source>
</reference>
<sequence>MASEPVVVSFPPNRSVRAEKLQPPADRYPFTIQGTLAAAVLRSVRAGPGRTPGQGPERGVCVGYNLGERPHCVRGAGFRMLGHLPKSWSGRATTRRQLVVANRPAISPVAPVVGRGGTASNPATDRGAAAVRAVHGPDRML</sequence>